<dbReference type="InterPro" id="IPR045055">
    <property type="entry name" value="DNA2/NAM7-like"/>
</dbReference>
<gene>
    <name evidence="3" type="ORF">FB471_3891</name>
</gene>
<dbReference type="Proteomes" id="UP000320876">
    <property type="component" value="Unassembled WGS sequence"/>
</dbReference>
<dbReference type="PANTHER" id="PTHR10887">
    <property type="entry name" value="DNA2/NAM7 HELICASE FAMILY"/>
    <property type="match status" value="1"/>
</dbReference>
<dbReference type="SUPFAM" id="SSF52540">
    <property type="entry name" value="P-loop containing nucleoside triphosphate hydrolases"/>
    <property type="match status" value="1"/>
</dbReference>
<dbReference type="PANTHER" id="PTHR10887:SF495">
    <property type="entry name" value="HELICASE SENATAXIN ISOFORM X1-RELATED"/>
    <property type="match status" value="1"/>
</dbReference>
<dbReference type="Pfam" id="PF13086">
    <property type="entry name" value="AAA_11"/>
    <property type="match status" value="1"/>
</dbReference>
<reference evidence="3 4" key="1">
    <citation type="submission" date="2019-06" db="EMBL/GenBank/DDBJ databases">
        <title>Sequencing the genomes of 1000 actinobacteria strains.</title>
        <authorList>
            <person name="Klenk H.-P."/>
        </authorList>
    </citation>
    <scope>NUCLEOTIDE SEQUENCE [LARGE SCALE GENOMIC DNA]</scope>
    <source>
        <strain evidence="3 4">DSM 45679</strain>
    </source>
</reference>
<evidence type="ECO:0000256" key="1">
    <source>
        <dbReference type="SAM" id="Coils"/>
    </source>
</evidence>
<keyword evidence="1" id="KW-0175">Coiled coil</keyword>
<feature type="coiled-coil region" evidence="1">
    <location>
        <begin position="233"/>
        <end position="350"/>
    </location>
</feature>
<dbReference type="RefSeq" id="WP_170220866.1">
    <property type="nucleotide sequence ID" value="NZ_VFML01000001.1"/>
</dbReference>
<feature type="domain" description="DNA2/NAM7 helicase helicase" evidence="2">
    <location>
        <begin position="151"/>
        <end position="350"/>
    </location>
</feature>
<dbReference type="Gene3D" id="3.40.50.300">
    <property type="entry name" value="P-loop containing nucleotide triphosphate hydrolases"/>
    <property type="match status" value="2"/>
</dbReference>
<dbReference type="GO" id="GO:0004386">
    <property type="term" value="F:helicase activity"/>
    <property type="evidence" value="ECO:0007669"/>
    <property type="project" value="InterPro"/>
</dbReference>
<dbReference type="SUPFAM" id="SSF56024">
    <property type="entry name" value="Phospholipase D/nuclease"/>
    <property type="match status" value="1"/>
</dbReference>
<dbReference type="InterPro" id="IPR041677">
    <property type="entry name" value="DNA2/NAM7_AAA_11"/>
</dbReference>
<name>A0A542DLZ3_AMYCI</name>
<dbReference type="AlphaFoldDB" id="A0A542DLZ3"/>
<dbReference type="InterPro" id="IPR027417">
    <property type="entry name" value="P-loop_NTPase"/>
</dbReference>
<sequence>MTDWREDAARAVDTELNQAWHAGEWSLLGVPVPRPEPGQYTVDLRGRRLGPDNLGTIRLAGRDGPHGGPSFPVEEVHAADGVLRLRVTGPVPAGCDRVWAATRSPRELLSRLAGRLRNLGEAPLADRLAAGELDPVPDLGAQPPAGLLDGQAEAYRACHAPGLRLVWTPPGTGSTHVLVSTIESLVKQGKRVLFVSGVDSSLDAVAGRLARRVVRIGAAGRVGPPPPLPAEQAREIEAERAALDEDLAELDRAGERLAELDTALVGYDHTAFLDAGRRIDNADRLDSLEADLAQADQRHTDAATELAAAQEGLRSARAAWAEAAEARTHLERARDITEKLRELDQNLRERTVSNSGSDRLSRAERKALRTGTVRHDRLRAEIEACREAALPCTEDDLGRLDAELAAAERALDLAARTETSVRTAADLLRRRLEQTRAAGIATEQDRRFHAACLRHGLPERHQERETLRARVEDTAARDRLTDRLRWLAERAAELRAGAEAEAVREAPVVATTPARAYADECLSGLRFDVVLAEHAAAARLAEMLFLVSRADHTAVLFGDFLQPGPVVRPANIRAVPEVRRWSTTEVFGHCGITAAEEAMTHPGCVTLTRLFRFGSTLRTLTNDLHYRVLRDAGMSIPDTELVLVDTSMLPDLTAVRRGGAGTGWWSAGLLLARALAERHPGELGVVTASSAQAAVSLAAVRELDPPVPVATAHACRDINAQVIVFDLVGGGPRARRFGSAISRADRRLYLPADLRAVRAAPEGTPLAALHALLLDGRITVRGADSLLDLADADDLAARLTGAEESLWLSLPWIGGEDVDLLPLLAGTARRGVDVHAVLPSADRVRAGELADCGVTVHTGEPRQKVAVVDRRTVLFGTTHDPSGCEVLITCPAARLAKRLLADLHGAPEASRSPAAPHRADLVVR</sequence>
<dbReference type="EMBL" id="VFML01000001">
    <property type="protein sequence ID" value="TQJ04110.1"/>
    <property type="molecule type" value="Genomic_DNA"/>
</dbReference>
<evidence type="ECO:0000313" key="4">
    <source>
        <dbReference type="Proteomes" id="UP000320876"/>
    </source>
</evidence>
<keyword evidence="4" id="KW-1185">Reference proteome</keyword>
<organism evidence="3 4">
    <name type="scientific">Amycolatopsis cihanbeyliensis</name>
    <dbReference type="NCBI Taxonomy" id="1128664"/>
    <lineage>
        <taxon>Bacteria</taxon>
        <taxon>Bacillati</taxon>
        <taxon>Actinomycetota</taxon>
        <taxon>Actinomycetes</taxon>
        <taxon>Pseudonocardiales</taxon>
        <taxon>Pseudonocardiaceae</taxon>
        <taxon>Amycolatopsis</taxon>
    </lineage>
</organism>
<comment type="caution">
    <text evidence="3">The sequence shown here is derived from an EMBL/GenBank/DDBJ whole genome shotgun (WGS) entry which is preliminary data.</text>
</comment>
<evidence type="ECO:0000313" key="3">
    <source>
        <dbReference type="EMBL" id="TQJ04110.1"/>
    </source>
</evidence>
<protein>
    <submittedName>
        <fullName evidence="3">AAA domain-containing protein</fullName>
    </submittedName>
</protein>
<accession>A0A542DLZ3</accession>
<evidence type="ECO:0000259" key="2">
    <source>
        <dbReference type="Pfam" id="PF13086"/>
    </source>
</evidence>
<proteinExistence type="predicted"/>